<evidence type="ECO:0000313" key="5">
    <source>
        <dbReference type="Proteomes" id="UP000198809"/>
    </source>
</evidence>
<reference evidence="4 5" key="1">
    <citation type="submission" date="2016-10" db="EMBL/GenBank/DDBJ databases">
        <authorList>
            <person name="de Groot N.N."/>
        </authorList>
    </citation>
    <scope>NUCLEOTIDE SEQUENCE [LARGE SCALE GENOMIC DNA]</scope>
    <source>
        <strain evidence="4 5">CGMCC 1.10238</strain>
    </source>
</reference>
<evidence type="ECO:0000313" key="4">
    <source>
        <dbReference type="EMBL" id="SEN90673.1"/>
    </source>
</evidence>
<evidence type="ECO:0000256" key="2">
    <source>
        <dbReference type="SAM" id="Phobius"/>
    </source>
</evidence>
<protein>
    <recommendedName>
        <fullName evidence="7">DUF4367 domain-containing protein</fullName>
    </recommendedName>
</protein>
<dbReference type="STRING" id="1333845.SAMN04487895_103387"/>
<evidence type="ECO:0008006" key="7">
    <source>
        <dbReference type="Google" id="ProtNLM"/>
    </source>
</evidence>
<evidence type="ECO:0000313" key="3">
    <source>
        <dbReference type="EMBL" id="QWU13699.1"/>
    </source>
</evidence>
<dbReference type="RefSeq" id="WP_036597195.1">
    <property type="nucleotide sequence ID" value="NZ_CP076607.1"/>
</dbReference>
<evidence type="ECO:0000256" key="1">
    <source>
        <dbReference type="SAM" id="MobiDB-lite"/>
    </source>
</evidence>
<sequence>MNNYSANDDKEKQRTDEAWARLQETLAGEPLNHKWAEWDRKAEAAKLEALEQAGYLSGTDSRTAEELGYAERQDPVTGSTGDRSHTRRPRMNRRRKWAMAAAGMTIVAAILATPVGNTAMAAILNQFRMQSVTVVNEDDLRNMFNSVSENGDLKETFNKFGSFSSSSGTISGMIKPEQVKDKLGYAPLSAALSNEGAELTVYPSEKITLNLNVDEVNKAMKRLGAEQLLPESIDGKPITLHVPEAVNYDLSPDSDHWANLTQMNTPVITVDPSIKVEEAVEAVINFPLLPDSLKSSLKQSSILAGEVPIPVVSQDNAEQITVEGTNILVNRHEYDQSTIYDAVWVKNGQLFQLSGGNVYTTKEKITAKVQELIQS</sequence>
<reference evidence="3 6" key="2">
    <citation type="submission" date="2021-06" db="EMBL/GenBank/DDBJ databases">
        <title>Whole genome sequence of Paenibacillus sophorae DSM23020 for comparative genomics.</title>
        <authorList>
            <person name="Kim M.-J."/>
            <person name="Lee G."/>
            <person name="Shin J.-H."/>
        </authorList>
    </citation>
    <scope>NUCLEOTIDE SEQUENCE [LARGE SCALE GENOMIC DNA]</scope>
    <source>
        <strain evidence="3 6">DSM 23020</strain>
    </source>
</reference>
<accession>A0A1H8KCH0</accession>
<evidence type="ECO:0000313" key="6">
    <source>
        <dbReference type="Proteomes" id="UP000683429"/>
    </source>
</evidence>
<dbReference type="EMBL" id="FODH01000003">
    <property type="protein sequence ID" value="SEN90673.1"/>
    <property type="molecule type" value="Genomic_DNA"/>
</dbReference>
<keyword evidence="6" id="KW-1185">Reference proteome</keyword>
<keyword evidence="2" id="KW-0472">Membrane</keyword>
<gene>
    <name evidence="3" type="ORF">KP014_17100</name>
    <name evidence="4" type="ORF">SAMN04487895_103387</name>
</gene>
<dbReference type="OrthoDB" id="2547978at2"/>
<dbReference type="Proteomes" id="UP000198809">
    <property type="component" value="Unassembled WGS sequence"/>
</dbReference>
<dbReference type="AlphaFoldDB" id="A0A1H8KCH0"/>
<feature type="region of interest" description="Disordered" evidence="1">
    <location>
        <begin position="66"/>
        <end position="93"/>
    </location>
</feature>
<name>A0A1H8KCH0_9BACL</name>
<proteinExistence type="predicted"/>
<keyword evidence="2" id="KW-0812">Transmembrane</keyword>
<keyword evidence="2" id="KW-1133">Transmembrane helix</keyword>
<organism evidence="4 5">
    <name type="scientific">Paenibacillus sophorae</name>
    <dbReference type="NCBI Taxonomy" id="1333845"/>
    <lineage>
        <taxon>Bacteria</taxon>
        <taxon>Bacillati</taxon>
        <taxon>Bacillota</taxon>
        <taxon>Bacilli</taxon>
        <taxon>Bacillales</taxon>
        <taxon>Paenibacillaceae</taxon>
        <taxon>Paenibacillus</taxon>
    </lineage>
</organism>
<feature type="transmembrane region" description="Helical" evidence="2">
    <location>
        <begin position="97"/>
        <end position="124"/>
    </location>
</feature>
<dbReference type="Proteomes" id="UP000683429">
    <property type="component" value="Chromosome"/>
</dbReference>
<dbReference type="EMBL" id="CP076607">
    <property type="protein sequence ID" value="QWU13699.1"/>
    <property type="molecule type" value="Genomic_DNA"/>
</dbReference>